<gene>
    <name evidence="1" type="primary">kynA</name>
    <name evidence="1" type="ORF">GCM10018980_44600</name>
</gene>
<dbReference type="Pfam" id="PF03301">
    <property type="entry name" value="Trp_dioxygenase"/>
    <property type="match status" value="2"/>
</dbReference>
<dbReference type="SUPFAM" id="SSF140959">
    <property type="entry name" value="Indolic compounds 2,3-dioxygenase-like"/>
    <property type="match status" value="1"/>
</dbReference>
<dbReference type="Gene3D" id="1.20.58.480">
    <property type="match status" value="2"/>
</dbReference>
<evidence type="ECO:0000313" key="1">
    <source>
        <dbReference type="EMBL" id="GHG57767.1"/>
    </source>
</evidence>
<dbReference type="EMBL" id="BNBF01000013">
    <property type="protein sequence ID" value="GHG57767.1"/>
    <property type="molecule type" value="Genomic_DNA"/>
</dbReference>
<dbReference type="InterPro" id="IPR037217">
    <property type="entry name" value="Trp/Indoleamine_2_3_dOase-like"/>
</dbReference>
<dbReference type="GO" id="GO:0020037">
    <property type="term" value="F:heme binding"/>
    <property type="evidence" value="ECO:0007669"/>
    <property type="project" value="InterPro"/>
</dbReference>
<reference evidence="2" key="1">
    <citation type="journal article" date="2019" name="Int. J. Syst. Evol. Microbiol.">
        <title>The Global Catalogue of Microorganisms (GCM) 10K type strain sequencing project: providing services to taxonomists for standard genome sequencing and annotation.</title>
        <authorList>
            <consortium name="The Broad Institute Genomics Platform"/>
            <consortium name="The Broad Institute Genome Sequencing Center for Infectious Disease"/>
            <person name="Wu L."/>
            <person name="Ma J."/>
        </authorList>
    </citation>
    <scope>NUCLEOTIDE SEQUENCE [LARGE SCALE GENOMIC DNA]</scope>
    <source>
        <strain evidence="2">JCM 4253</strain>
    </source>
</reference>
<dbReference type="GO" id="GO:0046872">
    <property type="term" value="F:metal ion binding"/>
    <property type="evidence" value="ECO:0007669"/>
    <property type="project" value="InterPro"/>
</dbReference>
<keyword evidence="2" id="KW-1185">Reference proteome</keyword>
<dbReference type="GO" id="GO:0004833">
    <property type="term" value="F:L-tryptophan 2,3-dioxygenase activity"/>
    <property type="evidence" value="ECO:0007669"/>
    <property type="project" value="InterPro"/>
</dbReference>
<accession>A0A919EXW8</accession>
<dbReference type="InterPro" id="IPR004981">
    <property type="entry name" value="Trp_2_3_dOase"/>
</dbReference>
<evidence type="ECO:0000313" key="2">
    <source>
        <dbReference type="Proteomes" id="UP000619355"/>
    </source>
</evidence>
<sequence>MTRQDYAGYLRLERLLSLQEPLSPAGEDTATGSAELFFIVAHQTSELWLVQVLRDLDQAAGALVNTGAPAAPDGIEQALEHLDRAVAVLGLLADTVRLLERLPVQRFAAFRPRLGSASGAQSRNFHELERCLGTAGEGGSPLYRAFCKALAARGTSPEEVCRLGASGAGAPHRLAEALLDLGYRFWQWKVAHLVLVDRSLGALPGTGGTTGGSYLLARARMPFPELRAARERLHRQDPRA</sequence>
<dbReference type="PANTHER" id="PTHR10138:SF0">
    <property type="entry name" value="TRYPTOPHAN 2,3-DIOXYGENASE"/>
    <property type="match status" value="1"/>
</dbReference>
<organism evidence="1 2">
    <name type="scientific">Streptomyces capoamus</name>
    <dbReference type="NCBI Taxonomy" id="68183"/>
    <lineage>
        <taxon>Bacteria</taxon>
        <taxon>Bacillati</taxon>
        <taxon>Actinomycetota</taxon>
        <taxon>Actinomycetes</taxon>
        <taxon>Kitasatosporales</taxon>
        <taxon>Streptomycetaceae</taxon>
        <taxon>Streptomyces</taxon>
    </lineage>
</organism>
<name>A0A919EXW8_9ACTN</name>
<comment type="caution">
    <text evidence="1">The sequence shown here is derived from an EMBL/GenBank/DDBJ whole genome shotgun (WGS) entry which is preliminary data.</text>
</comment>
<dbReference type="GO" id="GO:0019442">
    <property type="term" value="P:L-tryptophan catabolic process to acetyl-CoA"/>
    <property type="evidence" value="ECO:0007669"/>
    <property type="project" value="TreeGrafter"/>
</dbReference>
<proteinExistence type="predicted"/>
<protein>
    <submittedName>
        <fullName evidence="1">Tryptophan 2,3-dioxygenase</fullName>
    </submittedName>
</protein>
<dbReference type="RefSeq" id="WP_229900261.1">
    <property type="nucleotide sequence ID" value="NZ_BNBF01000013.1"/>
</dbReference>
<dbReference type="GO" id="GO:0019441">
    <property type="term" value="P:L-tryptophan catabolic process to kynurenine"/>
    <property type="evidence" value="ECO:0007669"/>
    <property type="project" value="InterPro"/>
</dbReference>
<dbReference type="PANTHER" id="PTHR10138">
    <property type="entry name" value="TRYPTOPHAN 2,3-DIOXYGENASE"/>
    <property type="match status" value="1"/>
</dbReference>
<dbReference type="AlphaFoldDB" id="A0A919EXW8"/>
<dbReference type="Proteomes" id="UP000619355">
    <property type="component" value="Unassembled WGS sequence"/>
</dbReference>